<reference evidence="4 5" key="1">
    <citation type="submission" date="2024-11" db="EMBL/GenBank/DDBJ databases">
        <authorList>
            <person name="Heng Y.C."/>
            <person name="Lim A.C.H."/>
            <person name="Lee J.K.Y."/>
            <person name="Kittelmann S."/>
        </authorList>
    </citation>
    <scope>NUCLEOTIDE SEQUENCE [LARGE SCALE GENOMIC DNA]</scope>
    <source>
        <strain evidence="4 5">WILCCON 0114</strain>
    </source>
</reference>
<dbReference type="EMBL" id="JBJIAA010000001">
    <property type="protein sequence ID" value="MFL0248989.1"/>
    <property type="molecule type" value="Genomic_DNA"/>
</dbReference>
<proteinExistence type="predicted"/>
<dbReference type="Pfam" id="PF13411">
    <property type="entry name" value="MerR_1"/>
    <property type="match status" value="1"/>
</dbReference>
<dbReference type="SUPFAM" id="SSF46955">
    <property type="entry name" value="Putative DNA-binding domain"/>
    <property type="match status" value="1"/>
</dbReference>
<dbReference type="CDD" id="cd01107">
    <property type="entry name" value="HTH_BmrR"/>
    <property type="match status" value="1"/>
</dbReference>
<dbReference type="InterPro" id="IPR029442">
    <property type="entry name" value="GyrI-like"/>
</dbReference>
<keyword evidence="2" id="KW-0175">Coiled coil</keyword>
<dbReference type="InterPro" id="IPR047057">
    <property type="entry name" value="MerR_fam"/>
</dbReference>
<keyword evidence="1" id="KW-0238">DNA-binding</keyword>
<dbReference type="RefSeq" id="WP_406785665.1">
    <property type="nucleotide sequence ID" value="NZ_JBJIAA010000001.1"/>
</dbReference>
<feature type="coiled-coil region" evidence="2">
    <location>
        <begin position="76"/>
        <end position="103"/>
    </location>
</feature>
<dbReference type="Gene3D" id="1.10.1660.10">
    <property type="match status" value="1"/>
</dbReference>
<name>A0ABW8T8Y3_9CLOT</name>
<gene>
    <name evidence="4" type="ORF">ACJDT4_01025</name>
</gene>
<evidence type="ECO:0000256" key="1">
    <source>
        <dbReference type="ARBA" id="ARBA00023125"/>
    </source>
</evidence>
<comment type="caution">
    <text evidence="4">The sequence shown here is derived from an EMBL/GenBank/DDBJ whole genome shotgun (WGS) entry which is preliminary data.</text>
</comment>
<accession>A0ABW8T8Y3</accession>
<evidence type="ECO:0000313" key="5">
    <source>
        <dbReference type="Proteomes" id="UP001623592"/>
    </source>
</evidence>
<dbReference type="InterPro" id="IPR000551">
    <property type="entry name" value="MerR-type_HTH_dom"/>
</dbReference>
<evidence type="ECO:0000256" key="2">
    <source>
        <dbReference type="SAM" id="Coils"/>
    </source>
</evidence>
<dbReference type="PROSITE" id="PS50937">
    <property type="entry name" value="HTH_MERR_2"/>
    <property type="match status" value="1"/>
</dbReference>
<evidence type="ECO:0000259" key="3">
    <source>
        <dbReference type="PROSITE" id="PS50937"/>
    </source>
</evidence>
<dbReference type="Proteomes" id="UP001623592">
    <property type="component" value="Unassembled WGS sequence"/>
</dbReference>
<sequence>MYTIGMFSKINRITTKTLRHYDEIGLLKPEHVDELTGYRYYTTAQLPKLHEILALKQMGLSLQDIKEVIDNKATLNLFLKLKAKEIKRNIENEEMKLAQIKNFYKFSQKESDFKYTPIIKDIPKIIVASIRKTISKYDELFYISSNIMEKELNRLQCERFEPNYCFTIYHDGEYKEENIDVEVCERVISKKEDSKIVKFKEIDCIENAVCILHKGSYDNFRETYAFVLKWIEENNYEVIGSIRESYIDGIWNKKSEEEWLTEIQVPIKLPKF</sequence>
<feature type="domain" description="HTH merR-type" evidence="3">
    <location>
        <begin position="1"/>
        <end position="71"/>
    </location>
</feature>
<protein>
    <submittedName>
        <fullName evidence="4">MerR family transcriptional regulator</fullName>
    </submittedName>
</protein>
<dbReference type="InterPro" id="IPR011256">
    <property type="entry name" value="Reg_factor_effector_dom_sf"/>
</dbReference>
<dbReference type="PANTHER" id="PTHR30204">
    <property type="entry name" value="REDOX-CYCLING DRUG-SENSING TRANSCRIPTIONAL ACTIVATOR SOXR"/>
    <property type="match status" value="1"/>
</dbReference>
<dbReference type="Pfam" id="PF06445">
    <property type="entry name" value="GyrI-like"/>
    <property type="match status" value="1"/>
</dbReference>
<dbReference type="SMART" id="SM00871">
    <property type="entry name" value="AraC_E_bind"/>
    <property type="match status" value="1"/>
</dbReference>
<organism evidence="4 5">
    <name type="scientific">Clostridium neuense</name>
    <dbReference type="NCBI Taxonomy" id="1728934"/>
    <lineage>
        <taxon>Bacteria</taxon>
        <taxon>Bacillati</taxon>
        <taxon>Bacillota</taxon>
        <taxon>Clostridia</taxon>
        <taxon>Eubacteriales</taxon>
        <taxon>Clostridiaceae</taxon>
        <taxon>Clostridium</taxon>
    </lineage>
</organism>
<keyword evidence="5" id="KW-1185">Reference proteome</keyword>
<dbReference type="InterPro" id="IPR009061">
    <property type="entry name" value="DNA-bd_dom_put_sf"/>
</dbReference>
<dbReference type="SUPFAM" id="SSF55136">
    <property type="entry name" value="Probable bacterial effector-binding domain"/>
    <property type="match status" value="1"/>
</dbReference>
<evidence type="ECO:0000313" key="4">
    <source>
        <dbReference type="EMBL" id="MFL0248989.1"/>
    </source>
</evidence>
<dbReference type="Gene3D" id="3.20.80.10">
    <property type="entry name" value="Regulatory factor, effector binding domain"/>
    <property type="match status" value="1"/>
</dbReference>
<dbReference type="SMART" id="SM00422">
    <property type="entry name" value="HTH_MERR"/>
    <property type="match status" value="1"/>
</dbReference>
<dbReference type="InterPro" id="IPR010499">
    <property type="entry name" value="AraC_E-bd"/>
</dbReference>
<dbReference type="PANTHER" id="PTHR30204:SF97">
    <property type="entry name" value="MERR FAMILY REGULATORY PROTEIN"/>
    <property type="match status" value="1"/>
</dbReference>